<dbReference type="STRING" id="41447.ENSSDUP00000009781"/>
<dbReference type="GO" id="GO:0017046">
    <property type="term" value="F:peptide hormone binding"/>
    <property type="evidence" value="ECO:0007669"/>
    <property type="project" value="TreeGrafter"/>
</dbReference>
<dbReference type="SUPFAM" id="SSF103473">
    <property type="entry name" value="MFS general substrate transporter"/>
    <property type="match status" value="1"/>
</dbReference>
<keyword evidence="5 11" id="KW-0812">Transmembrane</keyword>
<organism evidence="13 14">
    <name type="scientific">Seriola dumerili</name>
    <name type="common">Greater amberjack</name>
    <name type="synonym">Caranx dumerili</name>
    <dbReference type="NCBI Taxonomy" id="41447"/>
    <lineage>
        <taxon>Eukaryota</taxon>
        <taxon>Metazoa</taxon>
        <taxon>Chordata</taxon>
        <taxon>Craniata</taxon>
        <taxon>Vertebrata</taxon>
        <taxon>Euteleostomi</taxon>
        <taxon>Actinopterygii</taxon>
        <taxon>Neopterygii</taxon>
        <taxon>Teleostei</taxon>
        <taxon>Neoteleostei</taxon>
        <taxon>Acanthomorphata</taxon>
        <taxon>Carangaria</taxon>
        <taxon>Carangiformes</taxon>
        <taxon>Carangidae</taxon>
        <taxon>Seriola</taxon>
    </lineage>
</organism>
<keyword evidence="10 11" id="KW-0472">Membrane</keyword>
<dbReference type="GO" id="GO:0010039">
    <property type="term" value="P:response to iron ion"/>
    <property type="evidence" value="ECO:0007669"/>
    <property type="project" value="Ensembl"/>
</dbReference>
<name>A0A3B4TU23_SERDU</name>
<keyword evidence="4" id="KW-1003">Cell membrane</keyword>
<dbReference type="AlphaFoldDB" id="A0A3B4TU23"/>
<dbReference type="Gene3D" id="1.20.1250.20">
    <property type="entry name" value="MFS general substrate transporter like domains"/>
    <property type="match status" value="1"/>
</dbReference>
<feature type="region of interest" description="Disordered" evidence="12">
    <location>
        <begin position="241"/>
        <end position="266"/>
    </location>
</feature>
<dbReference type="CDD" id="cd17480">
    <property type="entry name" value="MFS_SLC40A1_like"/>
    <property type="match status" value="1"/>
</dbReference>
<dbReference type="GeneID" id="111218345"/>
<evidence type="ECO:0000256" key="5">
    <source>
        <dbReference type="ARBA" id="ARBA00022692"/>
    </source>
</evidence>
<feature type="transmembrane region" description="Helical" evidence="11">
    <location>
        <begin position="55"/>
        <end position="80"/>
    </location>
</feature>
<keyword evidence="8" id="KW-0408">Iron</keyword>
<evidence type="ECO:0000256" key="8">
    <source>
        <dbReference type="ARBA" id="ARBA00023004"/>
    </source>
</evidence>
<feature type="compositionally biased region" description="Polar residues" evidence="12">
    <location>
        <begin position="254"/>
        <end position="265"/>
    </location>
</feature>
<dbReference type="PANTHER" id="PTHR11660:SF47">
    <property type="entry name" value="SOLUTE CARRIER FAMILY 40 MEMBER 1"/>
    <property type="match status" value="1"/>
</dbReference>
<keyword evidence="7 11" id="KW-1133">Transmembrane helix</keyword>
<feature type="transmembrane region" description="Helical" evidence="11">
    <location>
        <begin position="338"/>
        <end position="361"/>
    </location>
</feature>
<dbReference type="GO" id="GO:0005381">
    <property type="term" value="F:iron ion transmembrane transporter activity"/>
    <property type="evidence" value="ECO:0007669"/>
    <property type="project" value="UniProtKB-UniRule"/>
</dbReference>
<feature type="transmembrane region" description="Helical" evidence="11">
    <location>
        <begin position="92"/>
        <end position="111"/>
    </location>
</feature>
<comment type="similarity">
    <text evidence="2 11">Belongs to the ferroportin (FP) (TC 2.A.100) family. SLC40A subfamily.</text>
</comment>
<dbReference type="KEGG" id="sdu:111218345"/>
<protein>
    <recommendedName>
        <fullName evidence="11">Solute carrier family 40 member</fullName>
    </recommendedName>
</protein>
<reference evidence="13" key="2">
    <citation type="submission" date="2025-09" db="UniProtKB">
        <authorList>
            <consortium name="Ensembl"/>
        </authorList>
    </citation>
    <scope>IDENTIFICATION</scope>
</reference>
<sequence length="568" mass="61841">MDNSGPKKTCCESIRDFFTSAKFLIYMGHALSTWGDRMWNFAVAVFLVELYGNSLLLTAVYGLVVAGSVLLLGAIIGDWVDRNPRLKVAQTSLLVQNSCVIVCGILLMVVFQFKEQLVELYNGWILTTCYILVITIANIANLASTATSITIQRDWVVVVAGQDSSKLADMNATVRIIDQLTNILAPMLVGQIMAFGSHFIGCGFISGWNLCSMCLEYALLWKVYQKTPALAMKAGQKEQQQELKQLSPPKDLENGQSPEESSQPLMNEASVVAKPDSPQQQGCCYQVTEPLRTLKAGWVAYYNQNIFFAGMSLAFLYMTVLGFDCITTGYAYTQGLNGSVLSLLMGASAVSGICGTVAFTWVRRKCGLIRTGFISGVAQLSCLMLCVVSVFTPGSPFDLSVSPFQDLYTHLIGETTLPEADHSLTSVLTGGNATTPAPAAEQPPLQSYMSVSLLFAGVIAARVGLWSFDLTVTQLIQENVIESERGVINGVQNSMNYLLDLLHFIMVILAPNPEAFGLLVIISVSFVAMGHIMYFRFAFKSLGSRLFLCCSPEQKVEAVESPSLPTTV</sequence>
<keyword evidence="9 11" id="KW-0406">Ion transport</keyword>
<evidence type="ECO:0000256" key="9">
    <source>
        <dbReference type="ARBA" id="ARBA00023065"/>
    </source>
</evidence>
<dbReference type="Ensembl" id="ENSSDUT00000009971.1">
    <property type="protein sequence ID" value="ENSSDUP00000009781.1"/>
    <property type="gene ID" value="ENSSDUG00000007191.1"/>
</dbReference>
<feature type="transmembrane region" description="Helical" evidence="11">
    <location>
        <begin position="373"/>
        <end position="392"/>
    </location>
</feature>
<evidence type="ECO:0000256" key="10">
    <source>
        <dbReference type="ARBA" id="ARBA00023136"/>
    </source>
</evidence>
<dbReference type="GO" id="GO:0016323">
    <property type="term" value="C:basolateral plasma membrane"/>
    <property type="evidence" value="ECO:0007669"/>
    <property type="project" value="UniProtKB-SubCell"/>
</dbReference>
<dbReference type="InterPro" id="IPR036259">
    <property type="entry name" value="MFS_trans_sf"/>
</dbReference>
<evidence type="ECO:0000256" key="2">
    <source>
        <dbReference type="ARBA" id="ARBA00006279"/>
    </source>
</evidence>
<dbReference type="RefSeq" id="XP_022596326.1">
    <property type="nucleotide sequence ID" value="XM_022740605.1"/>
</dbReference>
<proteinExistence type="inferred from homology"/>
<dbReference type="GO" id="GO:0042541">
    <property type="term" value="P:hemoglobin biosynthetic process"/>
    <property type="evidence" value="ECO:0007669"/>
    <property type="project" value="Ensembl"/>
</dbReference>
<dbReference type="OMA" id="VAMGHVM"/>
<accession>A0A3B4TU23</accession>
<dbReference type="CTD" id="30061"/>
<dbReference type="PANTHER" id="PTHR11660">
    <property type="entry name" value="SOLUTE CARRIER FAMILY 40 MEMBER"/>
    <property type="match status" value="1"/>
</dbReference>
<feature type="transmembrane region" description="Helical" evidence="11">
    <location>
        <begin position="445"/>
        <end position="465"/>
    </location>
</feature>
<dbReference type="GO" id="GO:0030282">
    <property type="term" value="P:bone mineralization"/>
    <property type="evidence" value="ECO:0007669"/>
    <property type="project" value="Ensembl"/>
</dbReference>
<dbReference type="GO" id="GO:0035162">
    <property type="term" value="P:embryonic hemopoiesis"/>
    <property type="evidence" value="ECO:0007669"/>
    <property type="project" value="Ensembl"/>
</dbReference>
<reference evidence="13" key="1">
    <citation type="submission" date="2025-08" db="UniProtKB">
        <authorList>
            <consortium name="Ensembl"/>
        </authorList>
    </citation>
    <scope>IDENTIFICATION</scope>
</reference>
<keyword evidence="14" id="KW-1185">Reference proteome</keyword>
<evidence type="ECO:0000256" key="11">
    <source>
        <dbReference type="RuleBase" id="RU365065"/>
    </source>
</evidence>
<evidence type="ECO:0000256" key="1">
    <source>
        <dbReference type="ARBA" id="ARBA00004554"/>
    </source>
</evidence>
<dbReference type="Proteomes" id="UP000261420">
    <property type="component" value="Unplaced"/>
</dbReference>
<keyword evidence="6" id="KW-0479">Metal-binding</keyword>
<feature type="transmembrane region" description="Helical" evidence="11">
    <location>
        <begin position="306"/>
        <end position="332"/>
    </location>
</feature>
<comment type="caution">
    <text evidence="11">Lacks conserved residue(s) required for the propagation of feature annotation.</text>
</comment>
<comment type="subcellular location">
    <subcellularLocation>
        <location evidence="1">Basolateral cell membrane</location>
        <topology evidence="1">Multi-pass membrane protein</topology>
    </subcellularLocation>
    <subcellularLocation>
        <location evidence="11">Membrane</location>
        <topology evidence="11">Multi-pass membrane protein</topology>
    </subcellularLocation>
</comment>
<dbReference type="GO" id="GO:0006879">
    <property type="term" value="P:intracellular iron ion homeostasis"/>
    <property type="evidence" value="ECO:0007669"/>
    <property type="project" value="Ensembl"/>
</dbReference>
<evidence type="ECO:0000256" key="6">
    <source>
        <dbReference type="ARBA" id="ARBA00022723"/>
    </source>
</evidence>
<dbReference type="GO" id="GO:0046688">
    <property type="term" value="P:response to copper ion"/>
    <property type="evidence" value="ECO:0007669"/>
    <property type="project" value="Ensembl"/>
</dbReference>
<evidence type="ECO:0000256" key="7">
    <source>
        <dbReference type="ARBA" id="ARBA00022989"/>
    </source>
</evidence>
<evidence type="ECO:0000256" key="4">
    <source>
        <dbReference type="ARBA" id="ARBA00022475"/>
    </source>
</evidence>
<keyword evidence="3 11" id="KW-0813">Transport</keyword>
<feature type="transmembrane region" description="Helical" evidence="11">
    <location>
        <begin position="123"/>
        <end position="143"/>
    </location>
</feature>
<feature type="transmembrane region" description="Helical" evidence="11">
    <location>
        <begin position="515"/>
        <end position="535"/>
    </location>
</feature>
<dbReference type="GO" id="GO:0043362">
    <property type="term" value="P:nucleate erythrocyte maturation"/>
    <property type="evidence" value="ECO:0007669"/>
    <property type="project" value="Ensembl"/>
</dbReference>
<comment type="function">
    <text evidence="11">May be involved in iron transport and iron homeostasis.</text>
</comment>
<dbReference type="InterPro" id="IPR009716">
    <property type="entry name" value="Ferroportin-1"/>
</dbReference>
<evidence type="ECO:0000313" key="13">
    <source>
        <dbReference type="Ensembl" id="ENSSDUP00000009781.1"/>
    </source>
</evidence>
<dbReference type="Pfam" id="PF06963">
    <property type="entry name" value="FPN1"/>
    <property type="match status" value="1"/>
</dbReference>
<evidence type="ECO:0000256" key="3">
    <source>
        <dbReference type="ARBA" id="ARBA00022448"/>
    </source>
</evidence>
<evidence type="ECO:0000313" key="14">
    <source>
        <dbReference type="Proteomes" id="UP000261420"/>
    </source>
</evidence>
<evidence type="ECO:0000256" key="12">
    <source>
        <dbReference type="SAM" id="MobiDB-lite"/>
    </source>
</evidence>
<dbReference type="GO" id="GO:0046872">
    <property type="term" value="F:metal ion binding"/>
    <property type="evidence" value="ECO:0007669"/>
    <property type="project" value="UniProtKB-KW"/>
</dbReference>
<dbReference type="GeneTree" id="ENSGT00390000015143"/>